<sequence>MKRLMNLPALIGSCLVLMAIAASAESLLKNHPLQGQVKTTYWTFLASQNPYRIPDSPSTMTGTMTVASPGYGAGMGLYSWTGNYSMTVNQASTATPSFRIQQVVYQLDVTWDPAVPFPFSGGPKLSYNGGNQLIPATLPMIADGTRIVDNQTGIPEMEGIDSFAYRGITWQWDLSGAVENITSVKIQMPFANHTSVVGARVDVASEFVEIGAPETPLQAWRRTHFGSAGNEGPSADIADSDGDGLPNLIEYALGTIPTSPGQGNGSAMAPKPLFASGRLKLAFSLPEPAPSDLIYRVRVSNDMVNWSTLATKAGAAGWTWQGEGGSQVSAVAGAGRVLVEVADDRIAGDAPRMMRLEVSY</sequence>
<evidence type="ECO:0000313" key="3">
    <source>
        <dbReference type="Proteomes" id="UP000501812"/>
    </source>
</evidence>
<dbReference type="RefSeq" id="WP_169456111.1">
    <property type="nucleotide sequence ID" value="NZ_CP051774.1"/>
</dbReference>
<gene>
    <name evidence="2" type="ORF">HHL09_18495</name>
</gene>
<dbReference type="Proteomes" id="UP000501812">
    <property type="component" value="Chromosome"/>
</dbReference>
<reference evidence="2 3" key="1">
    <citation type="submission" date="2020-04" db="EMBL/GenBank/DDBJ databases">
        <title>Luteolibacter sp. G-1-1-1 isolated from soil.</title>
        <authorList>
            <person name="Dahal R.H."/>
        </authorList>
    </citation>
    <scope>NUCLEOTIDE SEQUENCE [LARGE SCALE GENOMIC DNA]</scope>
    <source>
        <strain evidence="2 3">G-1-1-1</strain>
    </source>
</reference>
<keyword evidence="1" id="KW-0732">Signal</keyword>
<dbReference type="KEGG" id="luo:HHL09_18495"/>
<protein>
    <submittedName>
        <fullName evidence="2">Uncharacterized protein</fullName>
    </submittedName>
</protein>
<feature type="signal peptide" evidence="1">
    <location>
        <begin position="1"/>
        <end position="24"/>
    </location>
</feature>
<proteinExistence type="predicted"/>
<name>A0A858RLT5_9BACT</name>
<accession>A0A858RLT5</accession>
<evidence type="ECO:0000256" key="1">
    <source>
        <dbReference type="SAM" id="SignalP"/>
    </source>
</evidence>
<feature type="chain" id="PRO_5032291402" evidence="1">
    <location>
        <begin position="25"/>
        <end position="360"/>
    </location>
</feature>
<organism evidence="2 3">
    <name type="scientific">Luteolibacter luteus</name>
    <dbReference type="NCBI Taxonomy" id="2728835"/>
    <lineage>
        <taxon>Bacteria</taxon>
        <taxon>Pseudomonadati</taxon>
        <taxon>Verrucomicrobiota</taxon>
        <taxon>Verrucomicrobiia</taxon>
        <taxon>Verrucomicrobiales</taxon>
        <taxon>Verrucomicrobiaceae</taxon>
        <taxon>Luteolibacter</taxon>
    </lineage>
</organism>
<dbReference type="AlphaFoldDB" id="A0A858RLT5"/>
<dbReference type="EMBL" id="CP051774">
    <property type="protein sequence ID" value="QJE97685.1"/>
    <property type="molecule type" value="Genomic_DNA"/>
</dbReference>
<evidence type="ECO:0000313" key="2">
    <source>
        <dbReference type="EMBL" id="QJE97685.1"/>
    </source>
</evidence>
<keyword evidence="3" id="KW-1185">Reference proteome</keyword>